<protein>
    <recommendedName>
        <fullName evidence="1">Rhodanese domain-containing protein</fullName>
    </recommendedName>
</protein>
<dbReference type="InterPro" id="IPR001763">
    <property type="entry name" value="Rhodanese-like_dom"/>
</dbReference>
<dbReference type="SUPFAM" id="SSF52821">
    <property type="entry name" value="Rhodanese/Cell cycle control phosphatase"/>
    <property type="match status" value="1"/>
</dbReference>
<dbReference type="PROSITE" id="PS50206">
    <property type="entry name" value="RHODANESE_3"/>
    <property type="match status" value="1"/>
</dbReference>
<accession>A0A382EPL4</accession>
<reference evidence="2" key="1">
    <citation type="submission" date="2018-05" db="EMBL/GenBank/DDBJ databases">
        <authorList>
            <person name="Lanie J.A."/>
            <person name="Ng W.-L."/>
            <person name="Kazmierczak K.M."/>
            <person name="Andrzejewski T.M."/>
            <person name="Davidsen T.M."/>
            <person name="Wayne K.J."/>
            <person name="Tettelin H."/>
            <person name="Glass J.I."/>
            <person name="Rusch D."/>
            <person name="Podicherti R."/>
            <person name="Tsui H.-C.T."/>
            <person name="Winkler M.E."/>
        </authorList>
    </citation>
    <scope>NUCLEOTIDE SEQUENCE</scope>
</reference>
<evidence type="ECO:0000259" key="1">
    <source>
        <dbReference type="PROSITE" id="PS50206"/>
    </source>
</evidence>
<feature type="non-terminal residue" evidence="2">
    <location>
        <position position="69"/>
    </location>
</feature>
<dbReference type="Pfam" id="PF00581">
    <property type="entry name" value="Rhodanese"/>
    <property type="match status" value="1"/>
</dbReference>
<evidence type="ECO:0000313" key="2">
    <source>
        <dbReference type="EMBL" id="SVB52736.1"/>
    </source>
</evidence>
<organism evidence="2">
    <name type="scientific">marine metagenome</name>
    <dbReference type="NCBI Taxonomy" id="408172"/>
    <lineage>
        <taxon>unclassified sequences</taxon>
        <taxon>metagenomes</taxon>
        <taxon>ecological metagenomes</taxon>
    </lineage>
</organism>
<dbReference type="Gene3D" id="3.40.250.10">
    <property type="entry name" value="Rhodanese-like domain"/>
    <property type="match status" value="1"/>
</dbReference>
<dbReference type="InterPro" id="IPR036873">
    <property type="entry name" value="Rhodanese-like_dom_sf"/>
</dbReference>
<dbReference type="CDD" id="cd00158">
    <property type="entry name" value="RHOD"/>
    <property type="match status" value="1"/>
</dbReference>
<dbReference type="AlphaFoldDB" id="A0A382EPL4"/>
<gene>
    <name evidence="2" type="ORF">METZ01_LOCUS205590</name>
</gene>
<sequence>MSNEMQSYKCIDVSEAKELIINNKVTIADIRDTGSYQEGNIPDSINLTDQNIEEFMETADRSAPLLVYC</sequence>
<name>A0A382EPL4_9ZZZZ</name>
<feature type="domain" description="Rhodanese" evidence="1">
    <location>
        <begin position="21"/>
        <end position="69"/>
    </location>
</feature>
<dbReference type="EMBL" id="UINC01045684">
    <property type="protein sequence ID" value="SVB52736.1"/>
    <property type="molecule type" value="Genomic_DNA"/>
</dbReference>
<proteinExistence type="predicted"/>